<dbReference type="Gene3D" id="1.20.1440.120">
    <property type="entry name" value="Recombination protein O, C-terminal domain"/>
    <property type="match status" value="1"/>
</dbReference>
<dbReference type="InterPro" id="IPR042242">
    <property type="entry name" value="RecO_C"/>
</dbReference>
<dbReference type="EMBL" id="PEXE01000015">
    <property type="protein sequence ID" value="PIU28702.1"/>
    <property type="molecule type" value="Genomic_DNA"/>
</dbReference>
<dbReference type="SUPFAM" id="SSF57863">
    <property type="entry name" value="ArfGap/RecO-like zinc finger"/>
    <property type="match status" value="1"/>
</dbReference>
<evidence type="ECO:0000256" key="2">
    <source>
        <dbReference type="ARBA" id="ARBA00021310"/>
    </source>
</evidence>
<evidence type="ECO:0000256" key="3">
    <source>
        <dbReference type="ARBA" id="ARBA00022763"/>
    </source>
</evidence>
<evidence type="ECO:0000256" key="7">
    <source>
        <dbReference type="HAMAP-Rule" id="MF_00201"/>
    </source>
</evidence>
<feature type="domain" description="DNA replication/recombination mediator RecO N-terminal" evidence="8">
    <location>
        <begin position="6"/>
        <end position="81"/>
    </location>
</feature>
<evidence type="ECO:0000256" key="1">
    <source>
        <dbReference type="ARBA" id="ARBA00007452"/>
    </source>
</evidence>
<sequence>MIPRSFSDEGIVLARRNYGEADRILSIYTKEHGRISVIAKGVRKPVSRKRGHIEVFSQIKFQAVNGKGLDLLTEAETVENFAEVRKTLPKSSLAYFFMEVVGRTTREGEPHPELFDLVIRYLDDLKFATKLKQLRTNFVCEELETLGFWPRGKPLDNPDAKLEEVTERNFSSLRVGKRVLE</sequence>
<dbReference type="SUPFAM" id="SSF50249">
    <property type="entry name" value="Nucleic acid-binding proteins"/>
    <property type="match status" value="1"/>
</dbReference>
<comment type="caution">
    <text evidence="9">The sequence shown here is derived from an EMBL/GenBank/DDBJ whole genome shotgun (WGS) entry which is preliminary data.</text>
</comment>
<dbReference type="HAMAP" id="MF_00201">
    <property type="entry name" value="RecO"/>
    <property type="match status" value="1"/>
</dbReference>
<dbReference type="InterPro" id="IPR012340">
    <property type="entry name" value="NA-bd_OB-fold"/>
</dbReference>
<dbReference type="InterPro" id="IPR022572">
    <property type="entry name" value="DNA_rep/recomb_RecO_N"/>
</dbReference>
<gene>
    <name evidence="7 9" type="primary">recO</name>
    <name evidence="9" type="ORF">COT08_00665</name>
</gene>
<dbReference type="PANTHER" id="PTHR33991:SF1">
    <property type="entry name" value="DNA REPAIR PROTEIN RECO"/>
    <property type="match status" value="1"/>
</dbReference>
<dbReference type="Proteomes" id="UP000231669">
    <property type="component" value="Unassembled WGS sequence"/>
</dbReference>
<dbReference type="InterPro" id="IPR003717">
    <property type="entry name" value="RecO"/>
</dbReference>
<evidence type="ECO:0000259" key="8">
    <source>
        <dbReference type="Pfam" id="PF11967"/>
    </source>
</evidence>
<dbReference type="Gene3D" id="2.40.50.140">
    <property type="entry name" value="Nucleic acid-binding proteins"/>
    <property type="match status" value="1"/>
</dbReference>
<dbReference type="Pfam" id="PF02565">
    <property type="entry name" value="RecO_C"/>
    <property type="match status" value="1"/>
</dbReference>
<organism evidence="9 10">
    <name type="scientific">Candidatus Woesebacteria bacterium CG07_land_8_20_14_0_80_44_9</name>
    <dbReference type="NCBI Taxonomy" id="1975058"/>
    <lineage>
        <taxon>Bacteria</taxon>
        <taxon>Candidatus Woeseibacteriota</taxon>
    </lineage>
</organism>
<evidence type="ECO:0000256" key="5">
    <source>
        <dbReference type="ARBA" id="ARBA00023204"/>
    </source>
</evidence>
<keyword evidence="4 7" id="KW-0233">DNA recombination</keyword>
<evidence type="ECO:0000256" key="4">
    <source>
        <dbReference type="ARBA" id="ARBA00023172"/>
    </source>
</evidence>
<dbReference type="AlphaFoldDB" id="A0A2M6YEW5"/>
<comment type="function">
    <text evidence="7">Involved in DNA repair and RecF pathway recombination.</text>
</comment>
<keyword evidence="5 7" id="KW-0234">DNA repair</keyword>
<dbReference type="PANTHER" id="PTHR33991">
    <property type="entry name" value="DNA REPAIR PROTEIN RECO"/>
    <property type="match status" value="1"/>
</dbReference>
<comment type="similarity">
    <text evidence="1 7">Belongs to the RecO family.</text>
</comment>
<dbReference type="InterPro" id="IPR037278">
    <property type="entry name" value="ARFGAP/RecO"/>
</dbReference>
<dbReference type="Pfam" id="PF11967">
    <property type="entry name" value="RecO_N"/>
    <property type="match status" value="1"/>
</dbReference>
<dbReference type="NCBIfam" id="TIGR00613">
    <property type="entry name" value="reco"/>
    <property type="match status" value="1"/>
</dbReference>
<name>A0A2M6YEW5_9BACT</name>
<evidence type="ECO:0000313" key="9">
    <source>
        <dbReference type="EMBL" id="PIU28702.1"/>
    </source>
</evidence>
<dbReference type="GO" id="GO:0006302">
    <property type="term" value="P:double-strand break repair"/>
    <property type="evidence" value="ECO:0007669"/>
    <property type="project" value="TreeGrafter"/>
</dbReference>
<keyword evidence="3 7" id="KW-0227">DNA damage</keyword>
<proteinExistence type="inferred from homology"/>
<accession>A0A2M6YEW5</accession>
<dbReference type="GO" id="GO:0006310">
    <property type="term" value="P:DNA recombination"/>
    <property type="evidence" value="ECO:0007669"/>
    <property type="project" value="UniProtKB-UniRule"/>
</dbReference>
<reference evidence="10" key="1">
    <citation type="submission" date="2017-09" db="EMBL/GenBank/DDBJ databases">
        <title>Depth-based differentiation of microbial function through sediment-hosted aquifers and enrichment of novel symbionts in the deep terrestrial subsurface.</title>
        <authorList>
            <person name="Probst A.J."/>
            <person name="Ladd B."/>
            <person name="Jarett J.K."/>
            <person name="Geller-Mcgrath D.E."/>
            <person name="Sieber C.M.K."/>
            <person name="Emerson J.B."/>
            <person name="Anantharaman K."/>
            <person name="Thomas B.C."/>
            <person name="Malmstrom R."/>
            <person name="Stieglmeier M."/>
            <person name="Klingl A."/>
            <person name="Woyke T."/>
            <person name="Ryan C.M."/>
            <person name="Banfield J.F."/>
        </authorList>
    </citation>
    <scope>NUCLEOTIDE SEQUENCE [LARGE SCALE GENOMIC DNA]</scope>
</reference>
<evidence type="ECO:0000256" key="6">
    <source>
        <dbReference type="ARBA" id="ARBA00033409"/>
    </source>
</evidence>
<evidence type="ECO:0000313" key="10">
    <source>
        <dbReference type="Proteomes" id="UP000231669"/>
    </source>
</evidence>
<dbReference type="GO" id="GO:0043590">
    <property type="term" value="C:bacterial nucleoid"/>
    <property type="evidence" value="ECO:0007669"/>
    <property type="project" value="TreeGrafter"/>
</dbReference>
<protein>
    <recommendedName>
        <fullName evidence="2 7">DNA repair protein RecO</fullName>
    </recommendedName>
    <alternativeName>
        <fullName evidence="6 7">Recombination protein O</fullName>
    </alternativeName>
</protein>